<organism evidence="13 14">
    <name type="scientific">miscellaneous Crenarchaeota group-1 archaeon SG8-32-3</name>
    <dbReference type="NCBI Taxonomy" id="1685125"/>
    <lineage>
        <taxon>Archaea</taxon>
        <taxon>Candidatus Bathyarchaeota</taxon>
        <taxon>MCG-1</taxon>
    </lineage>
</organism>
<dbReference type="UniPathway" id="UPA00074">
    <property type="reaction ID" value="UER00134"/>
</dbReference>
<dbReference type="InterPro" id="IPR016185">
    <property type="entry name" value="PreATP-grasp_dom_sf"/>
</dbReference>
<comment type="pathway">
    <text evidence="10">Purine metabolism; IMP biosynthesis via de novo pathway; 5-formamido-1-(5-phospho-D-ribosyl)imidazole-4-carboxamide from 5-amino-1-(5-phospho-D-ribosyl)imidazole-4-carboxamide (formate route): step 1/1.</text>
</comment>
<evidence type="ECO:0000256" key="8">
    <source>
        <dbReference type="ARBA" id="ARBA00022842"/>
    </source>
</evidence>
<dbReference type="PANTHER" id="PTHR38147:SF2">
    <property type="entry name" value="5-FORMAMINOIMIDAZOLE-4-CARBOXAMIDE-1-(BETA)-D-RIBOFURANOSYL 5'-MONOPHOSPHATE SYNTHETASE"/>
    <property type="match status" value="1"/>
</dbReference>
<comment type="cofactor">
    <cofactor evidence="2">
        <name>Mg(2+)</name>
        <dbReference type="ChEBI" id="CHEBI:18420"/>
    </cofactor>
</comment>
<evidence type="ECO:0000256" key="4">
    <source>
        <dbReference type="ARBA" id="ARBA00022723"/>
    </source>
</evidence>
<dbReference type="Pfam" id="PF06849">
    <property type="entry name" value="DUF1246"/>
    <property type="match status" value="1"/>
</dbReference>
<dbReference type="GO" id="GO:0000287">
    <property type="term" value="F:magnesium ion binding"/>
    <property type="evidence" value="ECO:0007669"/>
    <property type="project" value="InterPro"/>
</dbReference>
<proteinExistence type="inferred from homology"/>
<feature type="binding site" evidence="10">
    <location>
        <position position="27"/>
    </location>
    <ligand>
        <name>5-amino-1-(5-phospho-beta-D-ribosyl)imidazole-4-carboxamide</name>
        <dbReference type="ChEBI" id="CHEBI:58475"/>
    </ligand>
</feature>
<keyword evidence="7 10" id="KW-0067">ATP-binding</keyword>
<sequence>MITSKDSAEMLEKYDLDKLAVGTLGSHSALNIFKGAKEEGFRTVCIATEKNAMLYKKFPLADKIIIVNNFTELLDPALQEKLRSLNVILVPHGSFTAYLSTEQLTSSLHVPMFGNRQLLHWEANREEQADWLRKAGLLLPATFKKPDEIDRLVIAKLPGAKGGRGYFLANSPSSFRKKAKEMVERGLLREEDVERVHLQEYALGVNVYPSYFSSIIKDDVEFLTVDRRYESAVDAIGKIPASEQLEIDVNPTYTIVGNFPIVLRESLLPELIRMGENVHKKARELAPPGIIGPFCLETVITDELKIYTFEISARIVAGTNIGIGTSPYAYLRYGANMYMGRRIALELNEAREQGRLPEVLA</sequence>
<evidence type="ECO:0000259" key="12">
    <source>
        <dbReference type="Pfam" id="PF06973"/>
    </source>
</evidence>
<dbReference type="Gene3D" id="3.30.1490.20">
    <property type="entry name" value="ATP-grasp fold, A domain"/>
    <property type="match status" value="1"/>
</dbReference>
<comment type="caution">
    <text evidence="13">The sequence shown here is derived from an EMBL/GenBank/DDBJ whole genome shotgun (WGS) entry which is preliminary data.</text>
</comment>
<feature type="domain" description="IMP biosynthesis enzyme PurP C-terminal" evidence="12">
    <location>
        <begin position="175"/>
        <end position="360"/>
    </location>
</feature>
<dbReference type="InterPro" id="IPR009720">
    <property type="entry name" value="IMP_biosynth_PurP_C"/>
</dbReference>
<dbReference type="GO" id="GO:0006189">
    <property type="term" value="P:'de novo' IMP biosynthetic process"/>
    <property type="evidence" value="ECO:0007669"/>
    <property type="project" value="UniProtKB-UniRule"/>
</dbReference>
<evidence type="ECO:0000256" key="3">
    <source>
        <dbReference type="ARBA" id="ARBA00022598"/>
    </source>
</evidence>
<dbReference type="Gene3D" id="3.30.470.20">
    <property type="entry name" value="ATP-grasp fold, B domain"/>
    <property type="match status" value="1"/>
</dbReference>
<feature type="binding site" evidence="10">
    <location>
        <position position="230"/>
    </location>
    <ligand>
        <name>ATP</name>
        <dbReference type="ChEBI" id="CHEBI:30616"/>
    </ligand>
</feature>
<dbReference type="AlphaFoldDB" id="A0A0M0BU88"/>
<dbReference type="SUPFAM" id="SSF52440">
    <property type="entry name" value="PreATP-grasp domain"/>
    <property type="match status" value="1"/>
</dbReference>
<evidence type="ECO:0000256" key="7">
    <source>
        <dbReference type="ARBA" id="ARBA00022840"/>
    </source>
</evidence>
<evidence type="ECO:0000256" key="2">
    <source>
        <dbReference type="ARBA" id="ARBA00001946"/>
    </source>
</evidence>
<dbReference type="InterPro" id="IPR013815">
    <property type="entry name" value="ATP_grasp_subdomain_1"/>
</dbReference>
<dbReference type="Gene3D" id="3.40.50.20">
    <property type="match status" value="1"/>
</dbReference>
<dbReference type="GO" id="GO:0016879">
    <property type="term" value="F:ligase activity, forming carbon-nitrogen bonds"/>
    <property type="evidence" value="ECO:0007669"/>
    <property type="project" value="UniProtKB-UniRule"/>
</dbReference>
<feature type="binding site" evidence="10">
    <location>
        <position position="94"/>
    </location>
    <ligand>
        <name>5-amino-1-(5-phospho-beta-D-ribosyl)imidazole-4-carboxamide</name>
        <dbReference type="ChEBI" id="CHEBI:58475"/>
    </ligand>
</feature>
<dbReference type="Proteomes" id="UP000054016">
    <property type="component" value="Unassembled WGS sequence"/>
</dbReference>
<keyword evidence="5 10" id="KW-0547">Nucleotide-binding</keyword>
<evidence type="ECO:0000256" key="9">
    <source>
        <dbReference type="ARBA" id="ARBA00023211"/>
    </source>
</evidence>
<dbReference type="HAMAP" id="MF_01163">
    <property type="entry name" value="IMP_biosynth_PurP"/>
    <property type="match status" value="1"/>
</dbReference>
<dbReference type="EMBL" id="LFWV01000019">
    <property type="protein sequence ID" value="KON31915.1"/>
    <property type="molecule type" value="Genomic_DNA"/>
</dbReference>
<dbReference type="SUPFAM" id="SSF56059">
    <property type="entry name" value="Glutathione synthetase ATP-binding domain-like"/>
    <property type="match status" value="1"/>
</dbReference>
<dbReference type="PATRIC" id="fig|1685125.3.peg.405"/>
<dbReference type="InterPro" id="IPR023656">
    <property type="entry name" value="IMP_biosynth_PurP"/>
</dbReference>
<evidence type="ECO:0000256" key="6">
    <source>
        <dbReference type="ARBA" id="ARBA00022755"/>
    </source>
</evidence>
<feature type="domain" description="IMP biosynthesis enzyme PurP N-terminal" evidence="11">
    <location>
        <begin position="21"/>
        <end position="143"/>
    </location>
</feature>
<comment type="similarity">
    <text evidence="10">Belongs to the phosphohexose mutase family.</text>
</comment>
<comment type="cofactor">
    <cofactor evidence="1">
        <name>Mn(2+)</name>
        <dbReference type="ChEBI" id="CHEBI:29035"/>
    </cofactor>
</comment>
<dbReference type="EC" id="6.3.4.23" evidence="10"/>
<feature type="binding site" evidence="10">
    <location>
        <position position="258"/>
    </location>
    <ligand>
        <name>5-amino-1-(5-phospho-beta-D-ribosyl)imidazole-4-carboxamide</name>
        <dbReference type="ChEBI" id="CHEBI:58475"/>
    </ligand>
</feature>
<dbReference type="PANTHER" id="PTHR38147">
    <property type="entry name" value="5-FORMAMINOIMIDAZOLE-4-CARBOXAMIDE-1-(BETA)-D-RIBOFURANOSYL 5'-MONOPHOSPHATE SYNTHETASE-RELATED"/>
    <property type="match status" value="1"/>
</dbReference>
<dbReference type="Pfam" id="PF06973">
    <property type="entry name" value="DUF1297"/>
    <property type="match status" value="1"/>
</dbReference>
<keyword evidence="6 10" id="KW-0658">Purine biosynthesis</keyword>
<comment type="function">
    <text evidence="10">Catalyzes the ATP- and formate-dependent formylation of 5-aminoimidazole-4-carboxamide-1-beta-d-ribofuranosyl 5'-monophosphate (AICAR) to 5-formaminoimidazole-4-carboxamide-1-beta-d-ribofuranosyl 5'-monophosphate (FAICAR) in the absence of folates.</text>
</comment>
<dbReference type="InterPro" id="IPR010672">
    <property type="entry name" value="IMP_biosynth_PurP_N"/>
</dbReference>
<gene>
    <name evidence="10 13" type="primary">purP</name>
    <name evidence="13" type="ORF">AC478_01785</name>
</gene>
<keyword evidence="4" id="KW-0479">Metal-binding</keyword>
<evidence type="ECO:0000259" key="11">
    <source>
        <dbReference type="Pfam" id="PF06849"/>
    </source>
</evidence>
<evidence type="ECO:0000256" key="1">
    <source>
        <dbReference type="ARBA" id="ARBA00001936"/>
    </source>
</evidence>
<accession>A0A0M0BU88</accession>
<protein>
    <recommendedName>
        <fullName evidence="10">5-formaminoimidazole-4-carboxamide-1-(beta)-D-ribofuranosyl 5'-monophosphate synthetase</fullName>
        <ecNumber evidence="10">6.3.4.23</ecNumber>
    </recommendedName>
    <alternativeName>
        <fullName evidence="10">5-aminoimidazole-4-carboxamide-1-beta-D-ribofuranosyl 5'-monophosphate--formate ligase</fullName>
    </alternativeName>
</protein>
<dbReference type="PIRSF" id="PIRSF004602">
    <property type="entry name" value="ATPgrasp_PurP"/>
    <property type="match status" value="1"/>
</dbReference>
<keyword evidence="8" id="KW-0460">Magnesium</keyword>
<evidence type="ECO:0000313" key="13">
    <source>
        <dbReference type="EMBL" id="KON31915.1"/>
    </source>
</evidence>
<name>A0A0M0BU88_9ARCH</name>
<comment type="catalytic activity">
    <reaction evidence="10">
        <text>5-amino-1-(5-phospho-beta-D-ribosyl)imidazole-4-carboxamide + formate + ATP = 5-formamido-1-(5-phospho-D-ribosyl)imidazole-4-carboxamide + ADP + phosphate</text>
        <dbReference type="Rhea" id="RHEA:24836"/>
        <dbReference type="ChEBI" id="CHEBI:15740"/>
        <dbReference type="ChEBI" id="CHEBI:30616"/>
        <dbReference type="ChEBI" id="CHEBI:43474"/>
        <dbReference type="ChEBI" id="CHEBI:58467"/>
        <dbReference type="ChEBI" id="CHEBI:58475"/>
        <dbReference type="ChEBI" id="CHEBI:456216"/>
        <dbReference type="EC" id="6.3.4.23"/>
    </reaction>
</comment>
<evidence type="ECO:0000256" key="10">
    <source>
        <dbReference type="HAMAP-Rule" id="MF_01163"/>
    </source>
</evidence>
<evidence type="ECO:0000256" key="5">
    <source>
        <dbReference type="ARBA" id="ARBA00022741"/>
    </source>
</evidence>
<reference evidence="14" key="1">
    <citation type="submission" date="2015-06" db="EMBL/GenBank/DDBJ databases">
        <title>New insights into the roles of widespread benthic archaea in carbon and nitrogen cycling.</title>
        <authorList>
            <person name="Lazar C.S."/>
            <person name="Baker B.J."/>
            <person name="Seitz K.W."/>
            <person name="Hyde A.S."/>
            <person name="Dick G.J."/>
            <person name="Hinrichs K.-U."/>
            <person name="Teske A.P."/>
        </authorList>
    </citation>
    <scope>NUCLEOTIDE SEQUENCE [LARGE SCALE GENOMIC DNA]</scope>
</reference>
<keyword evidence="9" id="KW-0464">Manganese</keyword>
<dbReference type="GO" id="GO:0005524">
    <property type="term" value="F:ATP binding"/>
    <property type="evidence" value="ECO:0007669"/>
    <property type="project" value="UniProtKB-KW"/>
</dbReference>
<keyword evidence="3 10" id="KW-0436">Ligase</keyword>
<evidence type="ECO:0000313" key="14">
    <source>
        <dbReference type="Proteomes" id="UP000054016"/>
    </source>
</evidence>